<feature type="transmembrane region" description="Helical" evidence="8">
    <location>
        <begin position="294"/>
        <end position="313"/>
    </location>
</feature>
<accession>A0A366JHA3</accession>
<dbReference type="Proteomes" id="UP000252792">
    <property type="component" value="Unassembled WGS sequence"/>
</dbReference>
<keyword evidence="10" id="KW-1185">Reference proteome</keyword>
<evidence type="ECO:0000256" key="6">
    <source>
        <dbReference type="ARBA" id="ARBA00022989"/>
    </source>
</evidence>
<dbReference type="Pfam" id="PF01032">
    <property type="entry name" value="FecCD"/>
    <property type="match status" value="1"/>
</dbReference>
<dbReference type="SUPFAM" id="SSF81345">
    <property type="entry name" value="ABC transporter involved in vitamin B12 uptake, BtuC"/>
    <property type="match status" value="1"/>
</dbReference>
<feature type="transmembrane region" description="Helical" evidence="8">
    <location>
        <begin position="219"/>
        <end position="249"/>
    </location>
</feature>
<evidence type="ECO:0000256" key="1">
    <source>
        <dbReference type="ARBA" id="ARBA00004651"/>
    </source>
</evidence>
<dbReference type="OrthoDB" id="9811975at2"/>
<dbReference type="InterPro" id="IPR000522">
    <property type="entry name" value="ABC_transptr_permease_BtuC"/>
</dbReference>
<evidence type="ECO:0000313" key="10">
    <source>
        <dbReference type="Proteomes" id="UP000252792"/>
    </source>
</evidence>
<name>A0A366JHA3_9GAMM</name>
<feature type="transmembrane region" description="Helical" evidence="8">
    <location>
        <begin position="53"/>
        <end position="73"/>
    </location>
</feature>
<dbReference type="PANTHER" id="PTHR30472">
    <property type="entry name" value="FERRIC ENTEROBACTIN TRANSPORT SYSTEM PERMEASE PROTEIN"/>
    <property type="match status" value="1"/>
</dbReference>
<dbReference type="GO" id="GO:0033214">
    <property type="term" value="P:siderophore-iron import into cell"/>
    <property type="evidence" value="ECO:0007669"/>
    <property type="project" value="TreeGrafter"/>
</dbReference>
<keyword evidence="6 8" id="KW-1133">Transmembrane helix</keyword>
<comment type="caution">
    <text evidence="9">The sequence shown here is derived from an EMBL/GenBank/DDBJ whole genome shotgun (WGS) entry which is preliminary data.</text>
</comment>
<dbReference type="RefSeq" id="WP_113914944.1">
    <property type="nucleotide sequence ID" value="NZ_QNSE01000001.1"/>
</dbReference>
<keyword evidence="3" id="KW-0813">Transport</keyword>
<dbReference type="GO" id="GO:0022857">
    <property type="term" value="F:transmembrane transporter activity"/>
    <property type="evidence" value="ECO:0007669"/>
    <property type="project" value="InterPro"/>
</dbReference>
<evidence type="ECO:0000256" key="3">
    <source>
        <dbReference type="ARBA" id="ARBA00022448"/>
    </source>
</evidence>
<proteinExistence type="inferred from homology"/>
<reference evidence="9 10" key="1">
    <citation type="submission" date="2018-06" db="EMBL/GenBank/DDBJ databases">
        <title>Genomic Encyclopedia of Type Strains, Phase III (KMG-III): the genomes of soil and plant-associated and newly described type strains.</title>
        <authorList>
            <person name="Whitman W."/>
        </authorList>
    </citation>
    <scope>NUCLEOTIDE SEQUENCE [LARGE SCALE GENOMIC DNA]</scope>
    <source>
        <strain evidence="9 10">CECT 7377</strain>
    </source>
</reference>
<comment type="subcellular location">
    <subcellularLocation>
        <location evidence="1">Cell membrane</location>
        <topology evidence="1">Multi-pass membrane protein</topology>
    </subcellularLocation>
</comment>
<feature type="transmembrane region" description="Helical" evidence="8">
    <location>
        <begin position="6"/>
        <end position="32"/>
    </location>
</feature>
<keyword evidence="4" id="KW-1003">Cell membrane</keyword>
<dbReference type="PANTHER" id="PTHR30472:SF27">
    <property type="entry name" value="PETROBACTIN IMPORT SYSTEM PERMEASE PROTEIN YCLN"/>
    <property type="match status" value="1"/>
</dbReference>
<evidence type="ECO:0000256" key="5">
    <source>
        <dbReference type="ARBA" id="ARBA00022692"/>
    </source>
</evidence>
<dbReference type="CDD" id="cd06550">
    <property type="entry name" value="TM_ABC_iron-siderophores_like"/>
    <property type="match status" value="1"/>
</dbReference>
<dbReference type="InterPro" id="IPR037294">
    <property type="entry name" value="ABC_BtuC-like"/>
</dbReference>
<evidence type="ECO:0000313" key="9">
    <source>
        <dbReference type="EMBL" id="RBP85705.1"/>
    </source>
</evidence>
<sequence>MRPFSYYLLALSSLLALTFFSLLVGAYSISIMDIWRQPDMANVMISSRIPRTLAVLIVGSILGIVGCLSQSVMNNVFAEPTTLGTPQGIALGLLLSSVIFPEIGLVGKMLFGASMGFFSLLLFFALLQKLTLSDPLQLPLIGLVYSAILGAGVTFLAFEFDRMQMLAVWLNGDFATIIQGRYELLWGALIIGIMAYWMANQFSMLGMGENLARTLGVPYRALVFIALAMIALATSLVVATVGMISFLGLVIPNIVRQYCGDNLKHSLPWCAWMGASSLLLCDVIGRLLTHPLEVPANLVFAVFAGTVFLAMLWRGDRRAL</sequence>
<evidence type="ECO:0000256" key="8">
    <source>
        <dbReference type="SAM" id="Phobius"/>
    </source>
</evidence>
<dbReference type="AlphaFoldDB" id="A0A366JHA3"/>
<feature type="transmembrane region" description="Helical" evidence="8">
    <location>
        <begin position="140"/>
        <end position="160"/>
    </location>
</feature>
<dbReference type="EMBL" id="QNSE01000001">
    <property type="protein sequence ID" value="RBP85705.1"/>
    <property type="molecule type" value="Genomic_DNA"/>
</dbReference>
<feature type="transmembrane region" description="Helical" evidence="8">
    <location>
        <begin position="269"/>
        <end position="288"/>
    </location>
</feature>
<feature type="transmembrane region" description="Helical" evidence="8">
    <location>
        <begin position="85"/>
        <end position="103"/>
    </location>
</feature>
<dbReference type="GO" id="GO:0005886">
    <property type="term" value="C:plasma membrane"/>
    <property type="evidence" value="ECO:0007669"/>
    <property type="project" value="UniProtKB-SubCell"/>
</dbReference>
<evidence type="ECO:0000256" key="4">
    <source>
        <dbReference type="ARBA" id="ARBA00022475"/>
    </source>
</evidence>
<keyword evidence="7 8" id="KW-0472">Membrane</keyword>
<dbReference type="Gene3D" id="1.10.3470.10">
    <property type="entry name" value="ABC transporter involved in vitamin B12 uptake, BtuC"/>
    <property type="match status" value="1"/>
</dbReference>
<protein>
    <submittedName>
        <fullName evidence="9">Iron complex transport system permease protein</fullName>
    </submittedName>
</protein>
<organism evidence="9 10">
    <name type="scientific">Marinomonas rhizomae</name>
    <dbReference type="NCBI Taxonomy" id="491948"/>
    <lineage>
        <taxon>Bacteria</taxon>
        <taxon>Pseudomonadati</taxon>
        <taxon>Pseudomonadota</taxon>
        <taxon>Gammaproteobacteria</taxon>
        <taxon>Oceanospirillales</taxon>
        <taxon>Oceanospirillaceae</taxon>
        <taxon>Marinomonas</taxon>
    </lineage>
</organism>
<gene>
    <name evidence="9" type="ORF">DFP80_101200</name>
</gene>
<feature type="transmembrane region" description="Helical" evidence="8">
    <location>
        <begin position="181"/>
        <end position="199"/>
    </location>
</feature>
<evidence type="ECO:0000256" key="7">
    <source>
        <dbReference type="ARBA" id="ARBA00023136"/>
    </source>
</evidence>
<evidence type="ECO:0000256" key="2">
    <source>
        <dbReference type="ARBA" id="ARBA00007935"/>
    </source>
</evidence>
<feature type="transmembrane region" description="Helical" evidence="8">
    <location>
        <begin position="110"/>
        <end position="128"/>
    </location>
</feature>
<keyword evidence="5 8" id="KW-0812">Transmembrane</keyword>
<comment type="similarity">
    <text evidence="2">Belongs to the binding-protein-dependent transport system permease family. FecCD subfamily.</text>
</comment>